<proteinExistence type="predicted"/>
<evidence type="ECO:0000313" key="1">
    <source>
        <dbReference type="EMBL" id="TYS66507.1"/>
    </source>
</evidence>
<dbReference type="Proteomes" id="UP000323732">
    <property type="component" value="Unassembled WGS sequence"/>
</dbReference>
<comment type="caution">
    <text evidence="1">The sequence shown here is derived from an EMBL/GenBank/DDBJ whole genome shotgun (WGS) entry which is preliminary data.</text>
</comment>
<protein>
    <submittedName>
        <fullName evidence="1">Uncharacterized protein</fullName>
    </submittedName>
</protein>
<gene>
    <name evidence="1" type="ORF">FZD47_03210</name>
</gene>
<accession>A0A5D4SSZ4</accession>
<dbReference type="EMBL" id="VTES01000001">
    <property type="protein sequence ID" value="TYS66507.1"/>
    <property type="molecule type" value="Genomic_DNA"/>
</dbReference>
<dbReference type="RefSeq" id="WP_148949126.1">
    <property type="nucleotide sequence ID" value="NZ_VTES01000001.1"/>
</dbReference>
<sequence>MSPGVSGLFIKQCKGYELEKEMPNTSEDFFNRSEVVYMEEGQEKTLHVLYIRYFEESMESFTPFGSDPVFKAGGREVAFKDLVALACLLKKTGLRDRKRVYINNKAEFESYFDKLDFGKLREVFNGVEEEKGFQIASPLDFFNHQQA</sequence>
<evidence type="ECO:0000313" key="2">
    <source>
        <dbReference type="Proteomes" id="UP000323732"/>
    </source>
</evidence>
<dbReference type="AlphaFoldDB" id="A0A5D4SSZ4"/>
<name>A0A5D4SSZ4_9BACI</name>
<organism evidence="1 2">
    <name type="scientific">Bacillus infantis</name>
    <dbReference type="NCBI Taxonomy" id="324767"/>
    <lineage>
        <taxon>Bacteria</taxon>
        <taxon>Bacillati</taxon>
        <taxon>Bacillota</taxon>
        <taxon>Bacilli</taxon>
        <taxon>Bacillales</taxon>
        <taxon>Bacillaceae</taxon>
        <taxon>Bacillus</taxon>
    </lineage>
</organism>
<reference evidence="1 2" key="1">
    <citation type="submission" date="2019-08" db="EMBL/GenBank/DDBJ databases">
        <title>Bacillus genomes from the desert of Cuatro Cienegas, Coahuila.</title>
        <authorList>
            <person name="Olmedo-Alvarez G."/>
        </authorList>
    </citation>
    <scope>NUCLEOTIDE SEQUENCE [LARGE SCALE GENOMIC DNA]</scope>
    <source>
        <strain evidence="1 2">CH37_1T</strain>
    </source>
</reference>